<dbReference type="EMBL" id="NIXT01003294">
    <property type="protein sequence ID" value="OXE29404.1"/>
    <property type="molecule type" value="Genomic_DNA"/>
</dbReference>
<evidence type="ECO:0000256" key="6">
    <source>
        <dbReference type="ARBA" id="ARBA00036916"/>
    </source>
</evidence>
<sequence>MAMLEYNPPTDPWTDIVFEDDHILAVNKPSGLLSVPGRLAEHHDSMWSRLQEEYPDIQVVHRLDMSTSGLMVLAKNKRAESALKKQFQFRLTHKIYYARVWGHV</sequence>
<feature type="domain" description="Pseudouridine synthase RsuA/RluA-like" evidence="16">
    <location>
        <begin position="22"/>
        <end position="100"/>
    </location>
</feature>
<dbReference type="PANTHER" id="PTHR21600">
    <property type="entry name" value="MITOCHONDRIAL RNA PSEUDOURIDINE SYNTHASE"/>
    <property type="match status" value="1"/>
</dbReference>
<evidence type="ECO:0000256" key="8">
    <source>
        <dbReference type="ARBA" id="ARBA00038944"/>
    </source>
</evidence>
<evidence type="ECO:0000259" key="16">
    <source>
        <dbReference type="Pfam" id="PF00849"/>
    </source>
</evidence>
<dbReference type="Gene3D" id="3.30.2350.10">
    <property type="entry name" value="Pseudouridine synthase"/>
    <property type="match status" value="1"/>
</dbReference>
<comment type="catalytic activity">
    <reaction evidence="6">
        <text>uridine(746) in 23S rRNA = pseudouridine(746) in 23S rRNA</text>
        <dbReference type="Rhea" id="RHEA:42548"/>
        <dbReference type="Rhea" id="RHEA-COMP:10109"/>
        <dbReference type="Rhea" id="RHEA-COMP:10110"/>
        <dbReference type="ChEBI" id="CHEBI:65314"/>
        <dbReference type="ChEBI" id="CHEBI:65315"/>
        <dbReference type="EC" id="5.4.99.29"/>
    </reaction>
</comment>
<protein>
    <recommendedName>
        <fullName evidence="10">Dual-specificity RNA pseudouridine synthase RluA</fullName>
        <ecNumber evidence="8">5.4.99.28</ecNumber>
        <ecNumber evidence="9">5.4.99.29</ecNumber>
    </recommendedName>
    <alternativeName>
        <fullName evidence="11">23S rRNA pseudouridine(746) synthase</fullName>
    </alternativeName>
    <alternativeName>
        <fullName evidence="14">Ribosomal large subunit pseudouridine synthase A</fullName>
    </alternativeName>
    <alternativeName>
        <fullName evidence="13">rRNA pseudouridylate synthase A</fullName>
    </alternativeName>
    <alternativeName>
        <fullName evidence="15">rRNA-uridine isomerase A</fullName>
    </alternativeName>
    <alternativeName>
        <fullName evidence="12">tRNA pseudouridine(32) synthase</fullName>
    </alternativeName>
</protein>
<evidence type="ECO:0000313" key="18">
    <source>
        <dbReference type="Proteomes" id="UP000214596"/>
    </source>
</evidence>
<organism evidence="17 18">
    <name type="scientific">Vibrio parahaemolyticus</name>
    <dbReference type="NCBI Taxonomy" id="670"/>
    <lineage>
        <taxon>Bacteria</taxon>
        <taxon>Pseudomonadati</taxon>
        <taxon>Pseudomonadota</taxon>
        <taxon>Gammaproteobacteria</taxon>
        <taxon>Vibrionales</taxon>
        <taxon>Vibrionaceae</taxon>
        <taxon>Vibrio</taxon>
    </lineage>
</organism>
<evidence type="ECO:0000256" key="3">
    <source>
        <dbReference type="ARBA" id="ARBA00022694"/>
    </source>
</evidence>
<dbReference type="GO" id="GO:0160142">
    <property type="term" value="F:23S rRNA pseudouridine(746) synthase activity"/>
    <property type="evidence" value="ECO:0007669"/>
    <property type="project" value="UniProtKB-EC"/>
</dbReference>
<evidence type="ECO:0000256" key="2">
    <source>
        <dbReference type="ARBA" id="ARBA00022552"/>
    </source>
</evidence>
<dbReference type="GO" id="GO:0008033">
    <property type="term" value="P:tRNA processing"/>
    <property type="evidence" value="ECO:0007669"/>
    <property type="project" value="UniProtKB-KW"/>
</dbReference>
<comment type="function">
    <text evidence="7">Dual specificity enzyme that catalyzes the synthesis of pseudouridine from uracil-746 in 23S ribosomal RNA and from uracil-32 in the anticodon stem and loop of transfer RNAs.</text>
</comment>
<evidence type="ECO:0000256" key="14">
    <source>
        <dbReference type="ARBA" id="ARBA00042883"/>
    </source>
</evidence>
<evidence type="ECO:0000256" key="5">
    <source>
        <dbReference type="ARBA" id="ARBA00036184"/>
    </source>
</evidence>
<dbReference type="PANTHER" id="PTHR21600:SF91">
    <property type="entry name" value="DUAL-SPECIFICITY RNA PSEUDOURIDINE SYNTHASE RLUA"/>
    <property type="match status" value="1"/>
</dbReference>
<comment type="similarity">
    <text evidence="1">Belongs to the pseudouridine synthase RluA family.</text>
</comment>
<evidence type="ECO:0000256" key="11">
    <source>
        <dbReference type="ARBA" id="ARBA00041266"/>
    </source>
</evidence>
<dbReference type="InterPro" id="IPR020103">
    <property type="entry name" value="PsdUridine_synth_cat_dom_sf"/>
</dbReference>
<accession>A0A227J4S9</accession>
<dbReference type="InterPro" id="IPR050188">
    <property type="entry name" value="RluA_PseudoU_synthase"/>
</dbReference>
<comment type="caution">
    <text evidence="17">The sequence shown here is derived from an EMBL/GenBank/DDBJ whole genome shotgun (WGS) entry which is preliminary data.</text>
</comment>
<evidence type="ECO:0000256" key="10">
    <source>
        <dbReference type="ARBA" id="ARBA00039988"/>
    </source>
</evidence>
<dbReference type="InterPro" id="IPR006145">
    <property type="entry name" value="PsdUridine_synth_RsuA/RluA"/>
</dbReference>
<dbReference type="SUPFAM" id="SSF55120">
    <property type="entry name" value="Pseudouridine synthase"/>
    <property type="match status" value="1"/>
</dbReference>
<keyword evidence="3" id="KW-0819">tRNA processing</keyword>
<keyword evidence="4" id="KW-0413">Isomerase</keyword>
<evidence type="ECO:0000313" key="17">
    <source>
        <dbReference type="EMBL" id="OXE29404.1"/>
    </source>
</evidence>
<dbReference type="InterPro" id="IPR006224">
    <property type="entry name" value="PsdUridine_synth_RluA-like_CS"/>
</dbReference>
<dbReference type="EC" id="5.4.99.29" evidence="9"/>
<evidence type="ECO:0000256" key="15">
    <source>
        <dbReference type="ARBA" id="ARBA00043143"/>
    </source>
</evidence>
<proteinExistence type="inferred from homology"/>
<dbReference type="STRING" id="670.ACZ92_13185"/>
<dbReference type="Proteomes" id="UP000214596">
    <property type="component" value="Unassembled WGS sequence"/>
</dbReference>
<dbReference type="Pfam" id="PF00849">
    <property type="entry name" value="PseudoU_synth_2"/>
    <property type="match status" value="1"/>
</dbReference>
<dbReference type="AlphaFoldDB" id="A0A227J4S9"/>
<comment type="catalytic activity">
    <reaction evidence="5">
        <text>uridine(32) in tRNA = pseudouridine(32) in tRNA</text>
        <dbReference type="Rhea" id="RHEA:42544"/>
        <dbReference type="Rhea" id="RHEA-COMP:10107"/>
        <dbReference type="Rhea" id="RHEA-COMP:10108"/>
        <dbReference type="ChEBI" id="CHEBI:65314"/>
        <dbReference type="ChEBI" id="CHEBI:65315"/>
        <dbReference type="EC" id="5.4.99.28"/>
    </reaction>
</comment>
<feature type="non-terminal residue" evidence="17">
    <location>
        <position position="104"/>
    </location>
</feature>
<keyword evidence="2" id="KW-0698">rRNA processing</keyword>
<dbReference type="GO" id="GO:0160151">
    <property type="term" value="F:tRNA pseudouridine(32) synthase activity"/>
    <property type="evidence" value="ECO:0007669"/>
    <property type="project" value="UniProtKB-EC"/>
</dbReference>
<reference evidence="17 18" key="1">
    <citation type="journal article" date="2017" name="Appl. Environ. Microbiol.">
        <title>Parallel evolution of two clades of a major Atlantic endemic Vibrio parahaemolyticus pathogen lineage by independent acquisition of related pathogenicity islands.</title>
        <authorList>
            <person name="Xu F."/>
            <person name="Gonzalez-Escalona N."/>
            <person name="Drees K.P."/>
            <person name="Sebra R.P."/>
            <person name="Cooper V.S."/>
            <person name="Jones S.H."/>
            <person name="Whistler C.A."/>
        </authorList>
    </citation>
    <scope>NUCLEOTIDE SEQUENCE [LARGE SCALE GENOMIC DNA]</scope>
    <source>
        <strain evidence="17 18">MAVP-3</strain>
    </source>
</reference>
<gene>
    <name evidence="17" type="ORF">CA163_28815</name>
</gene>
<evidence type="ECO:0000256" key="4">
    <source>
        <dbReference type="ARBA" id="ARBA00023235"/>
    </source>
</evidence>
<evidence type="ECO:0000256" key="12">
    <source>
        <dbReference type="ARBA" id="ARBA00042372"/>
    </source>
</evidence>
<evidence type="ECO:0000256" key="13">
    <source>
        <dbReference type="ARBA" id="ARBA00042844"/>
    </source>
</evidence>
<evidence type="ECO:0000256" key="9">
    <source>
        <dbReference type="ARBA" id="ARBA00038945"/>
    </source>
</evidence>
<dbReference type="EC" id="5.4.99.28" evidence="8"/>
<dbReference type="GO" id="GO:0003723">
    <property type="term" value="F:RNA binding"/>
    <property type="evidence" value="ECO:0007669"/>
    <property type="project" value="InterPro"/>
</dbReference>
<evidence type="ECO:0000256" key="1">
    <source>
        <dbReference type="ARBA" id="ARBA00010876"/>
    </source>
</evidence>
<evidence type="ECO:0000256" key="7">
    <source>
        <dbReference type="ARBA" id="ARBA00037305"/>
    </source>
</evidence>
<dbReference type="GO" id="GO:0000455">
    <property type="term" value="P:enzyme-directed rRNA pseudouridine synthesis"/>
    <property type="evidence" value="ECO:0007669"/>
    <property type="project" value="TreeGrafter"/>
</dbReference>
<dbReference type="PROSITE" id="PS01129">
    <property type="entry name" value="PSI_RLU"/>
    <property type="match status" value="1"/>
</dbReference>
<name>A0A227J4S9_VIBPH</name>